<sequence>MAAQMTDAHRRFLQVLMSHGIMEGSEARKLHRRCCEIHKVYYAHDKLDDFVSTINSHLQPLFMQIRKGLSEGDGKAHYALVNLAETEITKMASDYTENELELFRKTMDLIISSENGFASSTDILNLADQLKTKKMKKKEAEQVLKVFAEDKWLSERNGEYTLHTRCIIEMEQYILSNYQDMARKCYICHSLAIQSQVCDSCGIRMHLPCVRKCFRAQTDPRCPHCNDCWSCDIPGMSRIDSQSPSKAGRAEKSFVLSSRRC</sequence>
<evidence type="ECO:0000256" key="9">
    <source>
        <dbReference type="ARBA" id="ARBA00022723"/>
    </source>
</evidence>
<feature type="domain" description="Non-structural maintenance of chromosomes element 1 RING C4HC3-type" evidence="20">
    <location>
        <begin position="185"/>
        <end position="225"/>
    </location>
</feature>
<dbReference type="GO" id="GO:0008270">
    <property type="term" value="F:zinc ion binding"/>
    <property type="evidence" value="ECO:0007669"/>
    <property type="project" value="UniProtKB-KW"/>
</dbReference>
<keyword evidence="15 18" id="KW-0233">DNA recombination</keyword>
<evidence type="ECO:0000256" key="5">
    <source>
        <dbReference type="ARBA" id="ARBA00012483"/>
    </source>
</evidence>
<dbReference type="Gene3D" id="1.10.10.10">
    <property type="entry name" value="Winged helix-like DNA-binding domain superfamily/Winged helix DNA-binding domain"/>
    <property type="match status" value="1"/>
</dbReference>
<dbReference type="GO" id="GO:0000781">
    <property type="term" value="C:chromosome, telomeric region"/>
    <property type="evidence" value="ECO:0007669"/>
    <property type="project" value="UniProtKB-SubCell"/>
</dbReference>
<comment type="subunit">
    <text evidence="18">Component of the Smc5-Smc6 complex.</text>
</comment>
<dbReference type="InterPro" id="IPR014857">
    <property type="entry name" value="Nse1_RING_C4HC3-type"/>
</dbReference>
<evidence type="ECO:0000256" key="3">
    <source>
        <dbReference type="ARBA" id="ARBA00004574"/>
    </source>
</evidence>
<keyword evidence="22" id="KW-1185">Reference proteome</keyword>
<dbReference type="OrthoDB" id="185455at2759"/>
<evidence type="ECO:0000259" key="20">
    <source>
        <dbReference type="Pfam" id="PF08746"/>
    </source>
</evidence>
<gene>
    <name evidence="21" type="primary">NSMCE1</name>
    <name evidence="21" type="ORF">AV530_000981</name>
</gene>
<evidence type="ECO:0000256" key="14">
    <source>
        <dbReference type="ARBA" id="ARBA00022895"/>
    </source>
</evidence>
<comment type="similarity">
    <text evidence="4 18">Belongs to the NSE1 family.</text>
</comment>
<dbReference type="STRING" id="372326.A0A1V4KSX1"/>
<evidence type="ECO:0000256" key="11">
    <source>
        <dbReference type="ARBA" id="ARBA00022771"/>
    </source>
</evidence>
<keyword evidence="11 18" id="KW-0863">Zinc-finger</keyword>
<evidence type="ECO:0000256" key="12">
    <source>
        <dbReference type="ARBA" id="ARBA00022786"/>
    </source>
</evidence>
<keyword evidence="10 18" id="KW-0227">DNA damage</keyword>
<evidence type="ECO:0000256" key="17">
    <source>
        <dbReference type="ARBA" id="ARBA00023242"/>
    </source>
</evidence>
<evidence type="ECO:0000256" key="18">
    <source>
        <dbReference type="RuleBase" id="RU368018"/>
    </source>
</evidence>
<evidence type="ECO:0000256" key="7">
    <source>
        <dbReference type="ARBA" id="ARBA00022454"/>
    </source>
</evidence>
<dbReference type="PANTHER" id="PTHR20973:SF0">
    <property type="entry name" value="NON-STRUCTURAL MAINTENANCE OF CHROMOSOMES ELEMENT 1 HOMOLOG"/>
    <property type="match status" value="1"/>
</dbReference>
<comment type="function">
    <text evidence="18">RING-type zinc finger-containing E3 ubiquitin ligase that assembles with melanoma antigen protein (MAGE) to catalyze the direct transfer of ubiquitin from E2 ubiquitin-conjugating enzyme to a specific substrate. Involved in maintenance of genome integrity, DNA damage response and DNA repair.</text>
</comment>
<evidence type="ECO:0000256" key="19">
    <source>
        <dbReference type="SAM" id="MobiDB-lite"/>
    </source>
</evidence>
<organism evidence="21 22">
    <name type="scientific">Patagioenas fasciata monilis</name>
    <dbReference type="NCBI Taxonomy" id="372326"/>
    <lineage>
        <taxon>Eukaryota</taxon>
        <taxon>Metazoa</taxon>
        <taxon>Chordata</taxon>
        <taxon>Craniata</taxon>
        <taxon>Vertebrata</taxon>
        <taxon>Euteleostomi</taxon>
        <taxon>Archelosauria</taxon>
        <taxon>Archosauria</taxon>
        <taxon>Dinosauria</taxon>
        <taxon>Saurischia</taxon>
        <taxon>Theropoda</taxon>
        <taxon>Coelurosauria</taxon>
        <taxon>Aves</taxon>
        <taxon>Neognathae</taxon>
        <taxon>Neoaves</taxon>
        <taxon>Columbimorphae</taxon>
        <taxon>Columbiformes</taxon>
        <taxon>Columbidae</taxon>
        <taxon>Patagioenas</taxon>
    </lineage>
</organism>
<dbReference type="CDD" id="cd16493">
    <property type="entry name" value="RING-CH-C4HC3_NSE1"/>
    <property type="match status" value="1"/>
</dbReference>
<dbReference type="FunFam" id="3.90.1150.220:FF:000001">
    <property type="entry name" value="Non-structural maintenance of chromosomes element 1 homolog"/>
    <property type="match status" value="1"/>
</dbReference>
<keyword evidence="13 18" id="KW-0862">Zinc</keyword>
<dbReference type="PANTHER" id="PTHR20973">
    <property type="entry name" value="NON-SMC ELEMENT 1-RELATED"/>
    <property type="match status" value="1"/>
</dbReference>
<dbReference type="GO" id="GO:0061630">
    <property type="term" value="F:ubiquitin protein ligase activity"/>
    <property type="evidence" value="ECO:0007669"/>
    <property type="project" value="UniProtKB-UniRule"/>
</dbReference>
<dbReference type="EMBL" id="LSYS01001700">
    <property type="protein sequence ID" value="OPJ87521.1"/>
    <property type="molecule type" value="Genomic_DNA"/>
</dbReference>
<keyword evidence="9 18" id="KW-0479">Metal-binding</keyword>
<dbReference type="EC" id="2.3.2.27" evidence="5 18"/>
<name>A0A1V4KSX1_PATFA</name>
<comment type="subcellular location">
    <subcellularLocation>
        <location evidence="3">Chromosome</location>
        <location evidence="3">Telomere</location>
    </subcellularLocation>
    <subcellularLocation>
        <location evidence="2 18">Nucleus</location>
    </subcellularLocation>
</comment>
<dbReference type="Pfam" id="PF08746">
    <property type="entry name" value="zf-RING-like"/>
    <property type="match status" value="1"/>
</dbReference>
<dbReference type="AlphaFoldDB" id="A0A1V4KSX1"/>
<dbReference type="InterPro" id="IPR036388">
    <property type="entry name" value="WH-like_DNA-bd_sf"/>
</dbReference>
<dbReference type="FunFam" id="1.10.10.10:FF:000270">
    <property type="entry name" value="Non-structural maintenance of chromosomes element 1 homolog"/>
    <property type="match status" value="1"/>
</dbReference>
<dbReference type="Proteomes" id="UP000190648">
    <property type="component" value="Unassembled WGS sequence"/>
</dbReference>
<dbReference type="Gene3D" id="3.90.1150.220">
    <property type="match status" value="1"/>
</dbReference>
<evidence type="ECO:0000256" key="10">
    <source>
        <dbReference type="ARBA" id="ARBA00022763"/>
    </source>
</evidence>
<protein>
    <recommendedName>
        <fullName evidence="6 18">Non-structural maintenance of chromosomes element 1 homolog</fullName>
        <ecNumber evidence="5 18">2.3.2.27</ecNumber>
    </recommendedName>
</protein>
<evidence type="ECO:0000256" key="8">
    <source>
        <dbReference type="ARBA" id="ARBA00022679"/>
    </source>
</evidence>
<dbReference type="InterPro" id="IPR013083">
    <property type="entry name" value="Znf_RING/FYVE/PHD"/>
</dbReference>
<keyword evidence="16 18" id="KW-0234">DNA repair</keyword>
<dbReference type="Pfam" id="PF07574">
    <property type="entry name" value="SMC_Nse1"/>
    <property type="match status" value="1"/>
</dbReference>
<keyword evidence="12 18" id="KW-0833">Ubl conjugation pathway</keyword>
<dbReference type="Gene3D" id="3.30.40.10">
    <property type="entry name" value="Zinc/RING finger domain, C3HC4 (zinc finger)"/>
    <property type="match status" value="1"/>
</dbReference>
<feature type="region of interest" description="Disordered" evidence="19">
    <location>
        <begin position="239"/>
        <end position="261"/>
    </location>
</feature>
<proteinExistence type="inferred from homology"/>
<dbReference type="GO" id="GO:0000724">
    <property type="term" value="P:double-strand break repair via homologous recombination"/>
    <property type="evidence" value="ECO:0007669"/>
    <property type="project" value="TreeGrafter"/>
</dbReference>
<dbReference type="InterPro" id="IPR011513">
    <property type="entry name" value="Nse1"/>
</dbReference>
<accession>A0A1V4KSX1</accession>
<reference evidence="21 22" key="1">
    <citation type="submission" date="2016-02" db="EMBL/GenBank/DDBJ databases">
        <title>Band-tailed pigeon sequencing and assembly.</title>
        <authorList>
            <person name="Soares A.E."/>
            <person name="Novak B.J."/>
            <person name="Rice E.S."/>
            <person name="O'Connell B."/>
            <person name="Chang D."/>
            <person name="Weber S."/>
            <person name="Shapiro B."/>
        </authorList>
    </citation>
    <scope>NUCLEOTIDE SEQUENCE [LARGE SCALE GENOMIC DNA]</scope>
    <source>
        <strain evidence="21">BTP2013</strain>
        <tissue evidence="21">Blood</tissue>
    </source>
</reference>
<evidence type="ECO:0000256" key="6">
    <source>
        <dbReference type="ARBA" id="ARBA00019422"/>
    </source>
</evidence>
<evidence type="ECO:0000256" key="16">
    <source>
        <dbReference type="ARBA" id="ARBA00023204"/>
    </source>
</evidence>
<evidence type="ECO:0000256" key="13">
    <source>
        <dbReference type="ARBA" id="ARBA00022833"/>
    </source>
</evidence>
<comment type="catalytic activity">
    <reaction evidence="1 18">
        <text>S-ubiquitinyl-[E2 ubiquitin-conjugating enzyme]-L-cysteine + [acceptor protein]-L-lysine = [E2 ubiquitin-conjugating enzyme]-L-cysteine + N(6)-ubiquitinyl-[acceptor protein]-L-lysine.</text>
        <dbReference type="EC" id="2.3.2.27"/>
    </reaction>
</comment>
<keyword evidence="8 18" id="KW-0808">Transferase</keyword>
<evidence type="ECO:0000256" key="2">
    <source>
        <dbReference type="ARBA" id="ARBA00004123"/>
    </source>
</evidence>
<keyword evidence="17 18" id="KW-0539">Nucleus</keyword>
<comment type="caution">
    <text evidence="21">The sequence shown here is derived from an EMBL/GenBank/DDBJ whole genome shotgun (WGS) entry which is preliminary data.</text>
</comment>
<dbReference type="GO" id="GO:0005634">
    <property type="term" value="C:nucleus"/>
    <property type="evidence" value="ECO:0007669"/>
    <property type="project" value="UniProtKB-SubCell"/>
</dbReference>
<evidence type="ECO:0000256" key="15">
    <source>
        <dbReference type="ARBA" id="ARBA00023172"/>
    </source>
</evidence>
<keyword evidence="7" id="KW-0158">Chromosome</keyword>
<evidence type="ECO:0000313" key="22">
    <source>
        <dbReference type="Proteomes" id="UP000190648"/>
    </source>
</evidence>
<evidence type="ECO:0000256" key="4">
    <source>
        <dbReference type="ARBA" id="ARBA00010258"/>
    </source>
</evidence>
<dbReference type="GO" id="GO:0030915">
    <property type="term" value="C:Smc5-Smc6 complex"/>
    <property type="evidence" value="ECO:0007669"/>
    <property type="project" value="UniProtKB-UniRule"/>
</dbReference>
<keyword evidence="14" id="KW-0779">Telomere</keyword>
<evidence type="ECO:0000313" key="21">
    <source>
        <dbReference type="EMBL" id="OPJ87521.1"/>
    </source>
</evidence>
<evidence type="ECO:0000256" key="1">
    <source>
        <dbReference type="ARBA" id="ARBA00000900"/>
    </source>
</evidence>